<comment type="caution">
    <text evidence="1">The sequence shown here is derived from an EMBL/GenBank/DDBJ whole genome shotgun (WGS) entry which is preliminary data.</text>
</comment>
<protein>
    <submittedName>
        <fullName evidence="1">Uncharacterized protein</fullName>
    </submittedName>
</protein>
<gene>
    <name evidence="1" type="ORF">MNOR_LOCUS1573</name>
</gene>
<organism evidence="1 2">
    <name type="scientific">Meganyctiphanes norvegica</name>
    <name type="common">Northern krill</name>
    <name type="synonym">Thysanopoda norvegica</name>
    <dbReference type="NCBI Taxonomy" id="48144"/>
    <lineage>
        <taxon>Eukaryota</taxon>
        <taxon>Metazoa</taxon>
        <taxon>Ecdysozoa</taxon>
        <taxon>Arthropoda</taxon>
        <taxon>Crustacea</taxon>
        <taxon>Multicrustacea</taxon>
        <taxon>Malacostraca</taxon>
        <taxon>Eumalacostraca</taxon>
        <taxon>Eucarida</taxon>
        <taxon>Euphausiacea</taxon>
        <taxon>Euphausiidae</taxon>
        <taxon>Meganyctiphanes</taxon>
    </lineage>
</organism>
<evidence type="ECO:0000313" key="2">
    <source>
        <dbReference type="Proteomes" id="UP001497623"/>
    </source>
</evidence>
<dbReference type="Gene3D" id="2.80.10.50">
    <property type="match status" value="1"/>
</dbReference>
<evidence type="ECO:0000313" key="1">
    <source>
        <dbReference type="EMBL" id="CAL4060818.1"/>
    </source>
</evidence>
<name>A0AAV2PNY6_MEGNR</name>
<dbReference type="AlphaFoldDB" id="A0AAV2PNY6"/>
<dbReference type="Proteomes" id="UP001497623">
    <property type="component" value="Unassembled WGS sequence"/>
</dbReference>
<keyword evidence="2" id="KW-1185">Reference proteome</keyword>
<proteinExistence type="predicted"/>
<reference evidence="1 2" key="1">
    <citation type="submission" date="2024-05" db="EMBL/GenBank/DDBJ databases">
        <authorList>
            <person name="Wallberg A."/>
        </authorList>
    </citation>
    <scope>NUCLEOTIDE SEQUENCE [LARGE SCALE GENOMIC DNA]</scope>
</reference>
<accession>A0AAV2PNY6</accession>
<sequence length="162" mass="18048">MGAGPSQPFVIQHVLSDKFVHVLSNGKDNNFPLVFNIGVHRKMVFEFEPSEDDDEYGFIKHVATGRYIHPYGGSEESEDNTPLVLYEDKHPGCLFNVDQETGLIKHRGGRYFAPALGHSHPVSYLGLVLLSDPEERSQFRFADPENIGAEIQVACDSDSGEE</sequence>
<dbReference type="EMBL" id="CAXKWB010000421">
    <property type="protein sequence ID" value="CAL4060818.1"/>
    <property type="molecule type" value="Genomic_DNA"/>
</dbReference>